<dbReference type="EMBL" id="SRLO01000711">
    <property type="protein sequence ID" value="TNN48093.1"/>
    <property type="molecule type" value="Genomic_DNA"/>
</dbReference>
<evidence type="ECO:0000313" key="1">
    <source>
        <dbReference type="EMBL" id="TNN48093.1"/>
    </source>
</evidence>
<name>A0A4Z2G5D9_9TELE</name>
<proteinExistence type="predicted"/>
<reference evidence="1 2" key="1">
    <citation type="submission" date="2019-03" db="EMBL/GenBank/DDBJ databases">
        <title>First draft genome of Liparis tanakae, snailfish: a comprehensive survey of snailfish specific genes.</title>
        <authorList>
            <person name="Kim W."/>
            <person name="Song I."/>
            <person name="Jeong J.-H."/>
            <person name="Kim D."/>
            <person name="Kim S."/>
            <person name="Ryu S."/>
            <person name="Song J.Y."/>
            <person name="Lee S.K."/>
        </authorList>
    </citation>
    <scope>NUCLEOTIDE SEQUENCE [LARGE SCALE GENOMIC DNA]</scope>
    <source>
        <tissue evidence="1">Muscle</tissue>
    </source>
</reference>
<sequence>MPTDGFQSKMSSRTRVRETGMLTGRFSLQVGENRSATGALLELETVVNAGDGGGVFDVPTRRFTERRAEFRRPFETRINPRHDTWRHRTGGCFPGSNQCIVYTIRYTIKPLVKLSVYYRPRALSNFPCMSTTVHRGSDPCNGHIKGVSVSDTGVQSSCVQLNGGSLI</sequence>
<gene>
    <name evidence="1" type="ORF">EYF80_041718</name>
</gene>
<evidence type="ECO:0000313" key="2">
    <source>
        <dbReference type="Proteomes" id="UP000314294"/>
    </source>
</evidence>
<organism evidence="1 2">
    <name type="scientific">Liparis tanakae</name>
    <name type="common">Tanaka's snailfish</name>
    <dbReference type="NCBI Taxonomy" id="230148"/>
    <lineage>
        <taxon>Eukaryota</taxon>
        <taxon>Metazoa</taxon>
        <taxon>Chordata</taxon>
        <taxon>Craniata</taxon>
        <taxon>Vertebrata</taxon>
        <taxon>Euteleostomi</taxon>
        <taxon>Actinopterygii</taxon>
        <taxon>Neopterygii</taxon>
        <taxon>Teleostei</taxon>
        <taxon>Neoteleostei</taxon>
        <taxon>Acanthomorphata</taxon>
        <taxon>Eupercaria</taxon>
        <taxon>Perciformes</taxon>
        <taxon>Cottioidei</taxon>
        <taxon>Cottales</taxon>
        <taxon>Liparidae</taxon>
        <taxon>Liparis</taxon>
    </lineage>
</organism>
<dbReference type="Proteomes" id="UP000314294">
    <property type="component" value="Unassembled WGS sequence"/>
</dbReference>
<comment type="caution">
    <text evidence="1">The sequence shown here is derived from an EMBL/GenBank/DDBJ whole genome shotgun (WGS) entry which is preliminary data.</text>
</comment>
<protein>
    <submittedName>
        <fullName evidence="1">Uncharacterized protein</fullName>
    </submittedName>
</protein>
<keyword evidence="2" id="KW-1185">Reference proteome</keyword>
<accession>A0A4Z2G5D9</accession>
<dbReference type="AlphaFoldDB" id="A0A4Z2G5D9"/>